<feature type="domain" description="NAD-dependent epimerase/dehydratase" evidence="1">
    <location>
        <begin position="3"/>
        <end position="220"/>
    </location>
</feature>
<evidence type="ECO:0000259" key="1">
    <source>
        <dbReference type="Pfam" id="PF01370"/>
    </source>
</evidence>
<dbReference type="RefSeq" id="WP_074940188.1">
    <property type="nucleotide sequence ID" value="NZ_FOWP01000009.1"/>
</dbReference>
<proteinExistence type="predicted"/>
<dbReference type="InterPro" id="IPR036291">
    <property type="entry name" value="NAD(P)-bd_dom_sf"/>
</dbReference>
<evidence type="ECO:0000313" key="2">
    <source>
        <dbReference type="EMBL" id="SFP33270.1"/>
    </source>
</evidence>
<dbReference type="CDD" id="cd05232">
    <property type="entry name" value="UDP_G4E_4_SDR_e"/>
    <property type="match status" value="1"/>
</dbReference>
<dbReference type="InterPro" id="IPR001509">
    <property type="entry name" value="Epimerase_deHydtase"/>
</dbReference>
<protein>
    <submittedName>
        <fullName evidence="2">Nucleoside-diphosphate-sugar epimerase</fullName>
    </submittedName>
</protein>
<dbReference type="GO" id="GO:0004029">
    <property type="term" value="F:aldehyde dehydrogenase (NAD+) activity"/>
    <property type="evidence" value="ECO:0007669"/>
    <property type="project" value="TreeGrafter"/>
</dbReference>
<dbReference type="InterPro" id="IPR051783">
    <property type="entry name" value="NAD(P)-dependent_oxidoreduct"/>
</dbReference>
<sequence length="311" mass="33326">MTILITGASGFVGGALARRLVEQGSGVRTLGRTRPGIATEFFEGSIDDQQVSSKALEGVDCVVHLAGRAHQLRETSVDPLEDFRAANCRISEELAAQAIEAGVRRFVFISSIGVNGAFTQDGRPFTEASQPEPHSPYARSKYEAEVALRRLAERGGMELVIIRPPLVYGAGAPGNFSSLMRWVGKGIPLPFGAVHNKRSLIAVDNLVDLIIRCIDHPAAANELFLAGDGDDLSTTELLRGVADSMGRPARLMPVPVILLRLAASALGKKGMAHSLLDSLQVDISKARDLLGWEPPVSVEEGLRRCVRDSSV</sequence>
<dbReference type="SUPFAM" id="SSF51735">
    <property type="entry name" value="NAD(P)-binding Rossmann-fold domains"/>
    <property type="match status" value="1"/>
</dbReference>
<dbReference type="Proteomes" id="UP000182400">
    <property type="component" value="Unassembled WGS sequence"/>
</dbReference>
<dbReference type="EMBL" id="FOWP01000009">
    <property type="protein sequence ID" value="SFP33270.1"/>
    <property type="molecule type" value="Genomic_DNA"/>
</dbReference>
<dbReference type="PANTHER" id="PTHR48079">
    <property type="entry name" value="PROTEIN YEEZ"/>
    <property type="match status" value="1"/>
</dbReference>
<dbReference type="Pfam" id="PF01370">
    <property type="entry name" value="Epimerase"/>
    <property type="match status" value="1"/>
</dbReference>
<dbReference type="AlphaFoldDB" id="A0A1I5PHJ1"/>
<dbReference type="OrthoDB" id="9801056at2"/>
<reference evidence="2 3" key="1">
    <citation type="submission" date="2016-10" db="EMBL/GenBank/DDBJ databases">
        <authorList>
            <person name="de Groot N.N."/>
        </authorList>
    </citation>
    <scope>NUCLEOTIDE SEQUENCE [LARGE SCALE GENOMIC DNA]</scope>
    <source>
        <strain evidence="2 3">CCUG 59231</strain>
    </source>
</reference>
<dbReference type="GO" id="GO:0005737">
    <property type="term" value="C:cytoplasm"/>
    <property type="evidence" value="ECO:0007669"/>
    <property type="project" value="TreeGrafter"/>
</dbReference>
<dbReference type="PANTHER" id="PTHR48079:SF6">
    <property type="entry name" value="NAD(P)-BINDING DOMAIN-CONTAINING PROTEIN-RELATED"/>
    <property type="match status" value="1"/>
</dbReference>
<accession>A0A1I5PHJ1</accession>
<gene>
    <name evidence="2" type="ORF">SAMN05216601_10978</name>
</gene>
<dbReference type="Gene3D" id="3.40.50.720">
    <property type="entry name" value="NAD(P)-binding Rossmann-like Domain"/>
    <property type="match status" value="1"/>
</dbReference>
<organism evidence="2 3">
    <name type="scientific">Ectopseudomonas composti</name>
    <dbReference type="NCBI Taxonomy" id="658457"/>
    <lineage>
        <taxon>Bacteria</taxon>
        <taxon>Pseudomonadati</taxon>
        <taxon>Pseudomonadota</taxon>
        <taxon>Gammaproteobacteria</taxon>
        <taxon>Pseudomonadales</taxon>
        <taxon>Pseudomonadaceae</taxon>
        <taxon>Ectopseudomonas</taxon>
    </lineage>
</organism>
<evidence type="ECO:0000313" key="3">
    <source>
        <dbReference type="Proteomes" id="UP000182400"/>
    </source>
</evidence>
<name>A0A1I5PHJ1_9GAMM</name>
<dbReference type="STRING" id="658457.SAMN05216601_10978"/>